<sequence>MTDNETVSVKVVRRNHRFEVLVNGEYITVEDYPGDAHGIATRLRRALGIVMEPEGKCW</sequence>
<comment type="caution">
    <text evidence="1">The sequence shown here is derived from an EMBL/GenBank/DDBJ whole genome shotgun (WGS) entry which is preliminary data.</text>
</comment>
<name>A0A0F9HDN8_9ZZZZ</name>
<dbReference type="AlphaFoldDB" id="A0A0F9HDN8"/>
<accession>A0A0F9HDN8</accession>
<gene>
    <name evidence="1" type="ORF">LCGC14_2011330</name>
</gene>
<reference evidence="1" key="1">
    <citation type="journal article" date="2015" name="Nature">
        <title>Complex archaea that bridge the gap between prokaryotes and eukaryotes.</title>
        <authorList>
            <person name="Spang A."/>
            <person name="Saw J.H."/>
            <person name="Jorgensen S.L."/>
            <person name="Zaremba-Niedzwiedzka K."/>
            <person name="Martijn J."/>
            <person name="Lind A.E."/>
            <person name="van Eijk R."/>
            <person name="Schleper C."/>
            <person name="Guy L."/>
            <person name="Ettema T.J."/>
        </authorList>
    </citation>
    <scope>NUCLEOTIDE SEQUENCE</scope>
</reference>
<evidence type="ECO:0000313" key="1">
    <source>
        <dbReference type="EMBL" id="KKL79785.1"/>
    </source>
</evidence>
<dbReference type="EMBL" id="LAZR01023065">
    <property type="protein sequence ID" value="KKL79785.1"/>
    <property type="molecule type" value="Genomic_DNA"/>
</dbReference>
<protein>
    <submittedName>
        <fullName evidence="1">Uncharacterized protein</fullName>
    </submittedName>
</protein>
<organism evidence="1">
    <name type="scientific">marine sediment metagenome</name>
    <dbReference type="NCBI Taxonomy" id="412755"/>
    <lineage>
        <taxon>unclassified sequences</taxon>
        <taxon>metagenomes</taxon>
        <taxon>ecological metagenomes</taxon>
    </lineage>
</organism>
<proteinExistence type="predicted"/>